<dbReference type="GO" id="GO:0008649">
    <property type="term" value="F:rRNA methyltransferase activity"/>
    <property type="evidence" value="ECO:0007669"/>
    <property type="project" value="TreeGrafter"/>
</dbReference>
<name>A0AAD8H361_9APIA</name>
<protein>
    <recommendedName>
        <fullName evidence="6">Nucleolar protein 58/56 N-terminal domain-containing protein</fullName>
    </recommendedName>
</protein>
<proteinExistence type="inferred from homology"/>
<keyword evidence="2" id="KW-0698">rRNA processing</keyword>
<dbReference type="Proteomes" id="UP001237642">
    <property type="component" value="Unassembled WGS sequence"/>
</dbReference>
<dbReference type="GO" id="GO:1990259">
    <property type="term" value="F:histone H2AQ104 methyltransferase activity"/>
    <property type="evidence" value="ECO:0007669"/>
    <property type="project" value="TreeGrafter"/>
</dbReference>
<dbReference type="PRINTS" id="PR00052">
    <property type="entry name" value="FIBRILLARIN"/>
</dbReference>
<dbReference type="GO" id="GO:0000494">
    <property type="term" value="P:box C/D sno(s)RNA 3'-end processing"/>
    <property type="evidence" value="ECO:0007669"/>
    <property type="project" value="TreeGrafter"/>
</dbReference>
<keyword evidence="3" id="KW-0489">Methyltransferase</keyword>
<dbReference type="GO" id="GO:0003723">
    <property type="term" value="F:RNA binding"/>
    <property type="evidence" value="ECO:0007669"/>
    <property type="project" value="UniProtKB-KW"/>
</dbReference>
<evidence type="ECO:0000256" key="5">
    <source>
        <dbReference type="ARBA" id="ARBA00022884"/>
    </source>
</evidence>
<dbReference type="SUPFAM" id="SSF53335">
    <property type="entry name" value="S-adenosyl-L-methionine-dependent methyltransferases"/>
    <property type="match status" value="1"/>
</dbReference>
<dbReference type="GO" id="GO:0031428">
    <property type="term" value="C:box C/D methylation guide snoRNP complex"/>
    <property type="evidence" value="ECO:0007669"/>
    <property type="project" value="TreeGrafter"/>
</dbReference>
<keyword evidence="4" id="KW-0808">Transferase</keyword>
<dbReference type="PANTHER" id="PTHR10335">
    <property type="entry name" value="RRNA 2-O-METHYLTRANSFERASE FIBRILLARIN"/>
    <property type="match status" value="1"/>
</dbReference>
<evidence type="ECO:0000313" key="8">
    <source>
        <dbReference type="Proteomes" id="UP001237642"/>
    </source>
</evidence>
<dbReference type="GO" id="GO:0032040">
    <property type="term" value="C:small-subunit processome"/>
    <property type="evidence" value="ECO:0007669"/>
    <property type="project" value="TreeGrafter"/>
</dbReference>
<dbReference type="Pfam" id="PF08156">
    <property type="entry name" value="NOP5NT"/>
    <property type="match status" value="1"/>
</dbReference>
<dbReference type="InterPro" id="IPR029063">
    <property type="entry name" value="SAM-dependent_MTases_sf"/>
</dbReference>
<evidence type="ECO:0000256" key="3">
    <source>
        <dbReference type="ARBA" id="ARBA00022603"/>
    </source>
</evidence>
<evidence type="ECO:0000256" key="1">
    <source>
        <dbReference type="ARBA" id="ARBA00010632"/>
    </source>
</evidence>
<reference evidence="7" key="2">
    <citation type="submission" date="2023-05" db="EMBL/GenBank/DDBJ databases">
        <authorList>
            <person name="Schelkunov M.I."/>
        </authorList>
    </citation>
    <scope>NUCLEOTIDE SEQUENCE</scope>
    <source>
        <strain evidence="7">Hsosn_3</strain>
        <tissue evidence="7">Leaf</tissue>
    </source>
</reference>
<dbReference type="EMBL" id="JAUIZM010000010">
    <property type="protein sequence ID" value="KAK1358780.1"/>
    <property type="molecule type" value="Genomic_DNA"/>
</dbReference>
<evidence type="ECO:0000259" key="6">
    <source>
        <dbReference type="Pfam" id="PF08156"/>
    </source>
</evidence>
<accession>A0AAD8H361</accession>
<dbReference type="SMART" id="SM01206">
    <property type="entry name" value="Fibrillarin"/>
    <property type="match status" value="1"/>
</dbReference>
<organism evidence="7 8">
    <name type="scientific">Heracleum sosnowskyi</name>
    <dbReference type="NCBI Taxonomy" id="360622"/>
    <lineage>
        <taxon>Eukaryota</taxon>
        <taxon>Viridiplantae</taxon>
        <taxon>Streptophyta</taxon>
        <taxon>Embryophyta</taxon>
        <taxon>Tracheophyta</taxon>
        <taxon>Spermatophyta</taxon>
        <taxon>Magnoliopsida</taxon>
        <taxon>eudicotyledons</taxon>
        <taxon>Gunneridae</taxon>
        <taxon>Pentapetalae</taxon>
        <taxon>asterids</taxon>
        <taxon>campanulids</taxon>
        <taxon>Apiales</taxon>
        <taxon>Apiaceae</taxon>
        <taxon>Apioideae</taxon>
        <taxon>apioid superclade</taxon>
        <taxon>Tordylieae</taxon>
        <taxon>Tordyliinae</taxon>
        <taxon>Heracleum</taxon>
    </lineage>
</organism>
<evidence type="ECO:0000256" key="4">
    <source>
        <dbReference type="ARBA" id="ARBA00022679"/>
    </source>
</evidence>
<dbReference type="Pfam" id="PF01269">
    <property type="entry name" value="Fibrillarin"/>
    <property type="match status" value="2"/>
</dbReference>
<dbReference type="AlphaFoldDB" id="A0AAD8H361"/>
<comment type="caution">
    <text evidence="7">The sequence shown here is derived from an EMBL/GenBank/DDBJ whole genome shotgun (WGS) entry which is preliminary data.</text>
</comment>
<keyword evidence="5" id="KW-0694">RNA-binding</keyword>
<dbReference type="InterPro" id="IPR000692">
    <property type="entry name" value="Fibrillarin"/>
</dbReference>
<evidence type="ECO:0000256" key="2">
    <source>
        <dbReference type="ARBA" id="ARBA00022552"/>
    </source>
</evidence>
<dbReference type="PANTHER" id="PTHR10335:SF0">
    <property type="entry name" value="RRNA 2'-O-METHYLTRANSFERASE FIBRILLARIN 1-RELATED"/>
    <property type="match status" value="1"/>
</dbReference>
<comment type="similarity">
    <text evidence="1">Belongs to the methyltransferase superfamily. Fibrillarin family.</text>
</comment>
<gene>
    <name evidence="7" type="ORF">POM88_043254</name>
</gene>
<keyword evidence="8" id="KW-1185">Reference proteome</keyword>
<dbReference type="InterPro" id="IPR012974">
    <property type="entry name" value="NOP58/56_N"/>
</dbReference>
<sequence>MEKRSIREGNEDPSSDLDLAERWFGGGKKIHLLFEFARGYALFYAHNFHEVDVLKFESAEKYINPPSNLPSPLILEAFHPFSSINEALVEMNAISESTMTEQLKGFLLKNLPEGIDGKSNDVVATSSSCLAYDMFHSTRFKFSFTSGARVRDVMRALRMNISKFIKDLHPGDLNEDGTKLEYRVWNPNKSRLAAAILCGVTDIWVKPRSHVLYLGDVHGITVFSDLVGSDGLYRMVVGMVDVIFADMAASHEVNHIVLNAEMYLKTGGHYIIAEQASNTELTSQDLFADHRQWRREFKKIERITFKSNREHMS</sequence>
<dbReference type="Gene3D" id="3.40.50.150">
    <property type="entry name" value="Vaccinia Virus protein VP39"/>
    <property type="match status" value="2"/>
</dbReference>
<evidence type="ECO:0000313" key="7">
    <source>
        <dbReference type="EMBL" id="KAK1358780.1"/>
    </source>
</evidence>
<reference evidence="7" key="1">
    <citation type="submission" date="2023-02" db="EMBL/GenBank/DDBJ databases">
        <title>Genome of toxic invasive species Heracleum sosnowskyi carries increased number of genes despite the absence of recent whole-genome duplications.</title>
        <authorList>
            <person name="Schelkunov M."/>
            <person name="Shtratnikova V."/>
            <person name="Makarenko M."/>
            <person name="Klepikova A."/>
            <person name="Omelchenko D."/>
            <person name="Novikova G."/>
            <person name="Obukhova E."/>
            <person name="Bogdanov V."/>
            <person name="Penin A."/>
            <person name="Logacheva M."/>
        </authorList>
    </citation>
    <scope>NUCLEOTIDE SEQUENCE</scope>
    <source>
        <strain evidence="7">Hsosn_3</strain>
        <tissue evidence="7">Leaf</tissue>
    </source>
</reference>
<feature type="domain" description="Nucleolar protein 58/56 N-terminal" evidence="6">
    <location>
        <begin position="31"/>
        <end position="97"/>
    </location>
</feature>